<name>A0A090QI21_NONUL</name>
<sequence length="179" mass="20906">MKTTLLIIFLFIGLGNLNAQDASNDATWEETISFIEKFLPNFDHVCMDLSDGSRTNYKYSLENNILIAQWDNSYGEDDEYTYRRIASILELSSVSLSDDLITLNFSGNVVKLFYEERGDMIYWKSENRLVINLLDVQNYEDESQNKFFSAPNSINTQRLYKAFKHLAYLAKEKRKQSKF</sequence>
<evidence type="ECO:0000256" key="1">
    <source>
        <dbReference type="SAM" id="SignalP"/>
    </source>
</evidence>
<evidence type="ECO:0000313" key="3">
    <source>
        <dbReference type="Proteomes" id="UP000029226"/>
    </source>
</evidence>
<keyword evidence="1" id="KW-0732">Signal</keyword>
<dbReference type="Proteomes" id="UP000029226">
    <property type="component" value="Unassembled WGS sequence"/>
</dbReference>
<comment type="caution">
    <text evidence="2">The sequence shown here is derived from an EMBL/GenBank/DDBJ whole genome shotgun (WGS) entry which is preliminary data.</text>
</comment>
<organism evidence="2 3">
    <name type="scientific">Nonlabens ulvanivorans</name>
    <name type="common">Persicivirga ulvanivorans</name>
    <dbReference type="NCBI Taxonomy" id="906888"/>
    <lineage>
        <taxon>Bacteria</taxon>
        <taxon>Pseudomonadati</taxon>
        <taxon>Bacteroidota</taxon>
        <taxon>Flavobacteriia</taxon>
        <taxon>Flavobacteriales</taxon>
        <taxon>Flavobacteriaceae</taxon>
        <taxon>Nonlabens</taxon>
    </lineage>
</organism>
<dbReference type="AlphaFoldDB" id="A0A090QI21"/>
<gene>
    <name evidence="2" type="ORF">JCM19314_873</name>
</gene>
<dbReference type="EMBL" id="BBMM01000010">
    <property type="protein sequence ID" value="GAL01429.1"/>
    <property type="molecule type" value="Genomic_DNA"/>
</dbReference>
<proteinExistence type="predicted"/>
<protein>
    <submittedName>
        <fullName evidence="2">Uncharacterized protein</fullName>
    </submittedName>
</protein>
<accession>A0A090QI21</accession>
<evidence type="ECO:0000313" key="2">
    <source>
        <dbReference type="EMBL" id="GAL01429.1"/>
    </source>
</evidence>
<reference evidence="2 3" key="1">
    <citation type="journal article" date="2014" name="Genome Announc.">
        <title>Draft Genome Sequences of Marine Flavobacterium Nonlabens Strains NR17, NR24, NR27, NR32, NR33, and Ara13.</title>
        <authorList>
            <person name="Nakanishi M."/>
            <person name="Meirelles P."/>
            <person name="Suzuki R."/>
            <person name="Takatani N."/>
            <person name="Mino S."/>
            <person name="Suda W."/>
            <person name="Oshima K."/>
            <person name="Hattori M."/>
            <person name="Ohkuma M."/>
            <person name="Hosokawa M."/>
            <person name="Miyashita K."/>
            <person name="Thompson F.L."/>
            <person name="Niwa A."/>
            <person name="Sawabe T."/>
            <person name="Sawabe T."/>
        </authorList>
    </citation>
    <scope>NUCLEOTIDE SEQUENCE [LARGE SCALE GENOMIC DNA]</scope>
    <source>
        <strain evidence="3">JCM19314</strain>
    </source>
</reference>
<feature type="signal peptide" evidence="1">
    <location>
        <begin position="1"/>
        <end position="19"/>
    </location>
</feature>
<feature type="chain" id="PRO_5001863001" evidence="1">
    <location>
        <begin position="20"/>
        <end position="179"/>
    </location>
</feature>